<feature type="transmembrane region" description="Helical" evidence="7">
    <location>
        <begin position="114"/>
        <end position="135"/>
    </location>
</feature>
<reference evidence="9 10" key="1">
    <citation type="submission" date="2025-04" db="UniProtKB">
        <authorList>
            <consortium name="RefSeq"/>
        </authorList>
    </citation>
    <scope>IDENTIFICATION</scope>
</reference>
<dbReference type="InterPro" id="IPR030417">
    <property type="entry name" value="MS4A"/>
</dbReference>
<dbReference type="Proteomes" id="UP000694845">
    <property type="component" value="Unplaced"/>
</dbReference>
<sequence>MSSMKTVRFEEPERPNPIPQQALPPLQQNQVIPHASSQQQPTTGMMLLYPENLQQQHQQQQFIAVPQPVVSGAPVPGQQLYVQPHPYRDGAVLLGQVAPAPKNRRYRAKAARTLAILQIVLATLSVILGIITIVAGSTGSWLGLPIWSACFFYLPAGILGVLTAKPMNMQICLMNSCMVMSILSSLLATSCMIFSIAVATAEHTYYEYIYVVYSNRVVYWSLLAFVSLGEIIVSITQSAYCCHARCNCCRNSPSGPVRVQYAPQVHYLVPPNQNTQPQMANPVQQQQQRQVMMQQEQIPRYGYDVQSAARVQSVAPDGQNATDNVSDDE</sequence>
<dbReference type="Pfam" id="PF04103">
    <property type="entry name" value="CD20"/>
    <property type="match status" value="1"/>
</dbReference>
<dbReference type="KEGG" id="aplc:110979528"/>
<comment type="similarity">
    <text evidence="2">Belongs to the MS4A family.</text>
</comment>
<dbReference type="PANTHER" id="PTHR23320:SF165">
    <property type="entry name" value="MARVEL DOMAIN-CONTAINING PROTEIN"/>
    <property type="match status" value="1"/>
</dbReference>
<evidence type="ECO:0000256" key="7">
    <source>
        <dbReference type="SAM" id="Phobius"/>
    </source>
</evidence>
<evidence type="ECO:0000256" key="6">
    <source>
        <dbReference type="SAM" id="MobiDB-lite"/>
    </source>
</evidence>
<gene>
    <name evidence="9 10" type="primary">LOC110979528</name>
</gene>
<feature type="region of interest" description="Disordered" evidence="6">
    <location>
        <begin position="1"/>
        <end position="23"/>
    </location>
</feature>
<evidence type="ECO:0000256" key="2">
    <source>
        <dbReference type="ARBA" id="ARBA00009565"/>
    </source>
</evidence>
<protein>
    <submittedName>
        <fullName evidence="9 10">Uncharacterized protein LOC110979528</fullName>
    </submittedName>
</protein>
<keyword evidence="8" id="KW-1185">Reference proteome</keyword>
<evidence type="ECO:0000256" key="5">
    <source>
        <dbReference type="ARBA" id="ARBA00023136"/>
    </source>
</evidence>
<name>A0A8B7YHH4_ACAPL</name>
<dbReference type="PANTHER" id="PTHR23320">
    <property type="entry name" value="MEMBRANE-SPANNING 4-DOMAINS SUBFAMILY A MS4A -RELATED"/>
    <property type="match status" value="1"/>
</dbReference>
<proteinExistence type="inferred from homology"/>
<dbReference type="RefSeq" id="XP_022091085.1">
    <property type="nucleotide sequence ID" value="XM_022235393.1"/>
</dbReference>
<feature type="transmembrane region" description="Helical" evidence="7">
    <location>
        <begin position="176"/>
        <end position="197"/>
    </location>
</feature>
<dbReference type="GeneID" id="110979528"/>
<evidence type="ECO:0000313" key="10">
    <source>
        <dbReference type="RefSeq" id="XP_022091086.1"/>
    </source>
</evidence>
<evidence type="ECO:0000256" key="4">
    <source>
        <dbReference type="ARBA" id="ARBA00022989"/>
    </source>
</evidence>
<evidence type="ECO:0000313" key="9">
    <source>
        <dbReference type="RefSeq" id="XP_022091085.1"/>
    </source>
</evidence>
<dbReference type="RefSeq" id="XP_022091086.1">
    <property type="nucleotide sequence ID" value="XM_022235394.1"/>
</dbReference>
<keyword evidence="3 7" id="KW-0812">Transmembrane</keyword>
<dbReference type="GO" id="GO:0016020">
    <property type="term" value="C:membrane"/>
    <property type="evidence" value="ECO:0007669"/>
    <property type="project" value="UniProtKB-SubCell"/>
</dbReference>
<keyword evidence="5 7" id="KW-0472">Membrane</keyword>
<organism evidence="8 10">
    <name type="scientific">Acanthaster planci</name>
    <name type="common">Crown-of-thorns starfish</name>
    <dbReference type="NCBI Taxonomy" id="133434"/>
    <lineage>
        <taxon>Eukaryota</taxon>
        <taxon>Metazoa</taxon>
        <taxon>Echinodermata</taxon>
        <taxon>Eleutherozoa</taxon>
        <taxon>Asterozoa</taxon>
        <taxon>Asteroidea</taxon>
        <taxon>Valvatacea</taxon>
        <taxon>Valvatida</taxon>
        <taxon>Acanthasteridae</taxon>
        <taxon>Acanthaster</taxon>
    </lineage>
</organism>
<evidence type="ECO:0000313" key="8">
    <source>
        <dbReference type="Proteomes" id="UP000694845"/>
    </source>
</evidence>
<dbReference type="AlphaFoldDB" id="A0A8B7YHH4"/>
<dbReference type="InterPro" id="IPR007237">
    <property type="entry name" value="CD20-like"/>
</dbReference>
<dbReference type="OrthoDB" id="10071849at2759"/>
<feature type="transmembrane region" description="Helical" evidence="7">
    <location>
        <begin position="141"/>
        <end position="164"/>
    </location>
</feature>
<evidence type="ECO:0000256" key="3">
    <source>
        <dbReference type="ARBA" id="ARBA00022692"/>
    </source>
</evidence>
<accession>A0A8B7YHH4</accession>
<keyword evidence="4 7" id="KW-1133">Transmembrane helix</keyword>
<feature type="transmembrane region" description="Helical" evidence="7">
    <location>
        <begin position="217"/>
        <end position="235"/>
    </location>
</feature>
<evidence type="ECO:0000256" key="1">
    <source>
        <dbReference type="ARBA" id="ARBA00004141"/>
    </source>
</evidence>
<comment type="subcellular location">
    <subcellularLocation>
        <location evidence="1">Membrane</location>
        <topology evidence="1">Multi-pass membrane protein</topology>
    </subcellularLocation>
</comment>